<keyword evidence="4 5" id="KW-0472">Membrane</keyword>
<dbReference type="InterPro" id="IPR036259">
    <property type="entry name" value="MFS_trans_sf"/>
</dbReference>
<dbReference type="PANTHER" id="PTHR23502">
    <property type="entry name" value="MAJOR FACILITATOR SUPERFAMILY"/>
    <property type="match status" value="1"/>
</dbReference>
<keyword evidence="8" id="KW-1185">Reference proteome</keyword>
<dbReference type="GO" id="GO:0000297">
    <property type="term" value="F:spermine transmembrane transporter activity"/>
    <property type="evidence" value="ECO:0007669"/>
    <property type="project" value="TreeGrafter"/>
</dbReference>
<evidence type="ECO:0000256" key="3">
    <source>
        <dbReference type="ARBA" id="ARBA00022989"/>
    </source>
</evidence>
<gene>
    <name evidence="7" type="ORF">NA56DRAFT_731157</name>
</gene>
<feature type="transmembrane region" description="Helical" evidence="5">
    <location>
        <begin position="353"/>
        <end position="375"/>
    </location>
</feature>
<evidence type="ECO:0000256" key="5">
    <source>
        <dbReference type="SAM" id="Phobius"/>
    </source>
</evidence>
<evidence type="ECO:0000313" key="7">
    <source>
        <dbReference type="EMBL" id="PMD16304.1"/>
    </source>
</evidence>
<feature type="transmembrane region" description="Helical" evidence="5">
    <location>
        <begin position="116"/>
        <end position="139"/>
    </location>
</feature>
<feature type="transmembrane region" description="Helical" evidence="5">
    <location>
        <begin position="318"/>
        <end position="344"/>
    </location>
</feature>
<evidence type="ECO:0000259" key="6">
    <source>
        <dbReference type="PROSITE" id="PS50850"/>
    </source>
</evidence>
<dbReference type="SUPFAM" id="SSF103473">
    <property type="entry name" value="MFS general substrate transporter"/>
    <property type="match status" value="1"/>
</dbReference>
<protein>
    <submittedName>
        <fullName evidence="7">MFS general substrate transporter</fullName>
    </submittedName>
</protein>
<dbReference type="PANTHER" id="PTHR23502:SF182">
    <property type="entry name" value="POLYAMINE TRANSPORTER, PUTATIVE-RELATED"/>
    <property type="match status" value="1"/>
</dbReference>
<name>A0A2J6PQK4_9HELO</name>
<evidence type="ECO:0000256" key="4">
    <source>
        <dbReference type="ARBA" id="ARBA00023136"/>
    </source>
</evidence>
<evidence type="ECO:0000313" key="8">
    <source>
        <dbReference type="Proteomes" id="UP000235672"/>
    </source>
</evidence>
<reference evidence="7 8" key="1">
    <citation type="submission" date="2016-05" db="EMBL/GenBank/DDBJ databases">
        <title>A degradative enzymes factory behind the ericoid mycorrhizal symbiosis.</title>
        <authorList>
            <consortium name="DOE Joint Genome Institute"/>
            <person name="Martino E."/>
            <person name="Morin E."/>
            <person name="Grelet G."/>
            <person name="Kuo A."/>
            <person name="Kohler A."/>
            <person name="Daghino S."/>
            <person name="Barry K."/>
            <person name="Choi C."/>
            <person name="Cichocki N."/>
            <person name="Clum A."/>
            <person name="Copeland A."/>
            <person name="Hainaut M."/>
            <person name="Haridas S."/>
            <person name="Labutti K."/>
            <person name="Lindquist E."/>
            <person name="Lipzen A."/>
            <person name="Khouja H.-R."/>
            <person name="Murat C."/>
            <person name="Ohm R."/>
            <person name="Olson A."/>
            <person name="Spatafora J."/>
            <person name="Veneault-Fourrey C."/>
            <person name="Henrissat B."/>
            <person name="Grigoriev I."/>
            <person name="Martin F."/>
            <person name="Perotto S."/>
        </authorList>
    </citation>
    <scope>NUCLEOTIDE SEQUENCE [LARGE SCALE GENOMIC DNA]</scope>
    <source>
        <strain evidence="7 8">UAMH 7357</strain>
    </source>
</reference>
<dbReference type="AlphaFoldDB" id="A0A2J6PQK4"/>
<accession>A0A2J6PQK4</accession>
<dbReference type="GO" id="GO:0005886">
    <property type="term" value="C:plasma membrane"/>
    <property type="evidence" value="ECO:0007669"/>
    <property type="project" value="TreeGrafter"/>
</dbReference>
<feature type="transmembrane region" description="Helical" evidence="5">
    <location>
        <begin position="145"/>
        <end position="164"/>
    </location>
</feature>
<organism evidence="7 8">
    <name type="scientific">Hyaloscypha hepaticicola</name>
    <dbReference type="NCBI Taxonomy" id="2082293"/>
    <lineage>
        <taxon>Eukaryota</taxon>
        <taxon>Fungi</taxon>
        <taxon>Dikarya</taxon>
        <taxon>Ascomycota</taxon>
        <taxon>Pezizomycotina</taxon>
        <taxon>Leotiomycetes</taxon>
        <taxon>Helotiales</taxon>
        <taxon>Hyaloscyphaceae</taxon>
        <taxon>Hyaloscypha</taxon>
    </lineage>
</organism>
<feature type="transmembrane region" description="Helical" evidence="5">
    <location>
        <begin position="210"/>
        <end position="231"/>
    </location>
</feature>
<proteinExistence type="predicted"/>
<dbReference type="InterPro" id="IPR020846">
    <property type="entry name" value="MFS_dom"/>
</dbReference>
<dbReference type="EMBL" id="KZ613506">
    <property type="protein sequence ID" value="PMD16304.1"/>
    <property type="molecule type" value="Genomic_DNA"/>
</dbReference>
<feature type="transmembrane region" description="Helical" evidence="5">
    <location>
        <begin position="387"/>
        <end position="407"/>
    </location>
</feature>
<dbReference type="PROSITE" id="PS50850">
    <property type="entry name" value="MFS"/>
    <property type="match status" value="1"/>
</dbReference>
<feature type="non-terminal residue" evidence="7">
    <location>
        <position position="1"/>
    </location>
</feature>
<keyword evidence="2 5" id="KW-0812">Transmembrane</keyword>
<comment type="subcellular location">
    <subcellularLocation>
        <location evidence="1">Membrane</location>
        <topology evidence="1">Multi-pass membrane protein</topology>
    </subcellularLocation>
</comment>
<feature type="transmembrane region" description="Helical" evidence="5">
    <location>
        <begin position="251"/>
        <end position="272"/>
    </location>
</feature>
<feature type="transmembrane region" description="Helical" evidence="5">
    <location>
        <begin position="53"/>
        <end position="73"/>
    </location>
</feature>
<dbReference type="GO" id="GO:0015606">
    <property type="term" value="F:spermidine transmembrane transporter activity"/>
    <property type="evidence" value="ECO:0007669"/>
    <property type="project" value="TreeGrafter"/>
</dbReference>
<dbReference type="STRING" id="1745343.A0A2J6PQK4"/>
<dbReference type="Proteomes" id="UP000235672">
    <property type="component" value="Unassembled WGS sequence"/>
</dbReference>
<keyword evidence="3 5" id="KW-1133">Transmembrane helix</keyword>
<feature type="transmembrane region" description="Helical" evidence="5">
    <location>
        <begin position="24"/>
        <end position="46"/>
    </location>
</feature>
<dbReference type="Pfam" id="PF07690">
    <property type="entry name" value="MFS_1"/>
    <property type="match status" value="1"/>
</dbReference>
<dbReference type="Gene3D" id="1.20.1250.20">
    <property type="entry name" value="MFS general substrate transporter like domains"/>
    <property type="match status" value="1"/>
</dbReference>
<feature type="domain" description="Major facilitator superfamily (MFS) profile" evidence="6">
    <location>
        <begin position="1"/>
        <end position="416"/>
    </location>
</feature>
<evidence type="ECO:0000256" key="2">
    <source>
        <dbReference type="ARBA" id="ARBA00022692"/>
    </source>
</evidence>
<feature type="transmembrane region" description="Helical" evidence="5">
    <location>
        <begin position="293"/>
        <end position="312"/>
    </location>
</feature>
<sequence>IGTPIYIAATPSIAADFRVSTTLAILPVSLYAYGLGVGALIASAVSEIFGRGIVYKVTLPLSLIFTIVGGSAHNYSTLAAARFLAGVTAGPCVSIGAGVMNDLWNISLDKTGTMLGLFYALMIMYATQVGPMVSGSLLIHHSWRWTFWLSAILMGNLSVASFLIPETYAPQILRSRAIKEHLPVMKRGDSLGVFLVSIGRPLHMIMVEPFVLPNGLVLALTQSVVFAYYVIYAILFEDVYHFSQYQAGLTFAPLLIGGLLAIPVMAVFDRLTYQKARAEAIRAGTEVHPEKRLYPAMLSVLLLPISLFWLAWSGRPSVHWIVPALSGILFGLAYVLNILSIVIYNNDVYATHYAASVLAATTFLRFVISSSFPLFTPQMIHSLGFPWATSLLGFITAAMIPIPWVFFKWGPVLRSKSRYLQN</sequence>
<evidence type="ECO:0000256" key="1">
    <source>
        <dbReference type="ARBA" id="ARBA00004141"/>
    </source>
</evidence>
<dbReference type="InterPro" id="IPR011701">
    <property type="entry name" value="MFS"/>
</dbReference>
<dbReference type="OrthoDB" id="3936150at2759"/>
<feature type="transmembrane region" description="Helical" evidence="5">
    <location>
        <begin position="79"/>
        <end position="104"/>
    </location>
</feature>